<dbReference type="Gene3D" id="3.40.50.1980">
    <property type="entry name" value="Nitrogenase molybdenum iron protein domain"/>
    <property type="match status" value="2"/>
</dbReference>
<dbReference type="PANTHER" id="PTHR30535">
    <property type="entry name" value="VITAMIN B12-BINDING PROTEIN"/>
    <property type="match status" value="1"/>
</dbReference>
<evidence type="ECO:0000313" key="4">
    <source>
        <dbReference type="Proteomes" id="UP001500729"/>
    </source>
</evidence>
<reference evidence="4" key="1">
    <citation type="journal article" date="2019" name="Int. J. Syst. Evol. Microbiol.">
        <title>The Global Catalogue of Microorganisms (GCM) 10K type strain sequencing project: providing services to taxonomists for standard genome sequencing and annotation.</title>
        <authorList>
            <consortium name="The Broad Institute Genomics Platform"/>
            <consortium name="The Broad Institute Genome Sequencing Center for Infectious Disease"/>
            <person name="Wu L."/>
            <person name="Ma J."/>
        </authorList>
    </citation>
    <scope>NUCLEOTIDE SEQUENCE [LARGE SCALE GENOMIC DNA]</scope>
    <source>
        <strain evidence="4">JCM 10303</strain>
    </source>
</reference>
<dbReference type="EMBL" id="BAAAGS010000003">
    <property type="protein sequence ID" value="GAA0510939.1"/>
    <property type="molecule type" value="Genomic_DNA"/>
</dbReference>
<gene>
    <name evidence="3" type="ORF">GCM10009533_07240</name>
</gene>
<dbReference type="InterPro" id="IPR050902">
    <property type="entry name" value="ABC_Transporter_SBP"/>
</dbReference>
<organism evidence="3 4">
    <name type="scientific">Saccharopolyspora erythraea</name>
    <name type="common">Streptomyces erythraeus</name>
    <dbReference type="NCBI Taxonomy" id="1836"/>
    <lineage>
        <taxon>Bacteria</taxon>
        <taxon>Bacillati</taxon>
        <taxon>Actinomycetota</taxon>
        <taxon>Actinomycetes</taxon>
        <taxon>Pseudonocardiales</taxon>
        <taxon>Pseudonocardiaceae</taxon>
        <taxon>Saccharopolyspora</taxon>
    </lineage>
</organism>
<dbReference type="SUPFAM" id="SSF53807">
    <property type="entry name" value="Helical backbone' metal receptor"/>
    <property type="match status" value="1"/>
</dbReference>
<feature type="domain" description="Fe/B12 periplasmic-binding" evidence="2">
    <location>
        <begin position="63"/>
        <end position="346"/>
    </location>
</feature>
<dbReference type="PROSITE" id="PS50983">
    <property type="entry name" value="FE_B12_PBP"/>
    <property type="match status" value="1"/>
</dbReference>
<dbReference type="PANTHER" id="PTHR30535:SF7">
    <property type="entry name" value="IRON(III) DICITRATE-BINDING PROTEIN"/>
    <property type="match status" value="1"/>
</dbReference>
<dbReference type="InterPro" id="IPR002491">
    <property type="entry name" value="ABC_transptr_periplasmic_BD"/>
</dbReference>
<proteinExistence type="inferred from homology"/>
<dbReference type="Proteomes" id="UP001500729">
    <property type="component" value="Unassembled WGS sequence"/>
</dbReference>
<comment type="caution">
    <text evidence="3">The sequence shown here is derived from an EMBL/GenBank/DDBJ whole genome shotgun (WGS) entry which is preliminary data.</text>
</comment>
<keyword evidence="4" id="KW-1185">Reference proteome</keyword>
<accession>A0ABP3M0I2</accession>
<evidence type="ECO:0000256" key="1">
    <source>
        <dbReference type="ARBA" id="ARBA00008814"/>
    </source>
</evidence>
<dbReference type="Pfam" id="PF01497">
    <property type="entry name" value="Peripla_BP_2"/>
    <property type="match status" value="1"/>
</dbReference>
<comment type="similarity">
    <text evidence="1">Belongs to the bacterial solute-binding protein 8 family.</text>
</comment>
<evidence type="ECO:0000313" key="3">
    <source>
        <dbReference type="EMBL" id="GAA0510939.1"/>
    </source>
</evidence>
<evidence type="ECO:0000259" key="2">
    <source>
        <dbReference type="PROSITE" id="PS50983"/>
    </source>
</evidence>
<protein>
    <submittedName>
        <fullName evidence="3">ABC transporter substrate-binding protein</fullName>
    </submittedName>
</protein>
<sequence>MLLFSPFPRPRAARPGRKALLAGVVAVALCGCSAPPTGSAPPGQSTAMRNCDRDVVVEEPPRRAVSLNQSTTEIMLSLGLQDRMVGTATWTEPVAPHLATANARVPRLAENTPSFEGVLATEPDIVLGAYHAVFTDQRVASRDRFEQLGVPTYLSPSNCLPEEAPLGRPTELDDIYREVREIATIFGVPERGEALVAQLRGRVAAAQARVAGLRSRDEQSVLFWFARTESPYVAGGTGSPAIMARALGVRNAYEDVASMWPQVGWEEVLSREPTVLVLGDLTRDQEGDSLKSKMDFLRGDPAVSQLEAVRRQDWIPMSGTALNVSMRTVDGIEALADKLVAMERQG</sequence>
<name>A0ABP3M0I2_SACER</name>